<feature type="binding site" evidence="2">
    <location>
        <position position="261"/>
    </location>
    <ligand>
        <name>Fe cation</name>
        <dbReference type="ChEBI" id="CHEBI:24875"/>
    </ligand>
</feature>
<keyword evidence="2" id="KW-0408">Iron</keyword>
<evidence type="ECO:0000313" key="5">
    <source>
        <dbReference type="EMBL" id="HIR93499.1"/>
    </source>
</evidence>
<dbReference type="Proteomes" id="UP000886841">
    <property type="component" value="Unassembled WGS sequence"/>
</dbReference>
<evidence type="ECO:0000256" key="4">
    <source>
        <dbReference type="SAM" id="SignalP"/>
    </source>
</evidence>
<dbReference type="GO" id="GO:0015888">
    <property type="term" value="P:thiamine transport"/>
    <property type="evidence" value="ECO:0007669"/>
    <property type="project" value="TreeGrafter"/>
</dbReference>
<comment type="caution">
    <text evidence="5">The sequence shown here is derived from an EMBL/GenBank/DDBJ whole genome shotgun (WGS) entry which is preliminary data.</text>
</comment>
<dbReference type="Gene3D" id="3.40.190.10">
    <property type="entry name" value="Periplasmic binding protein-like II"/>
    <property type="match status" value="2"/>
</dbReference>
<dbReference type="InterPro" id="IPR026045">
    <property type="entry name" value="Ferric-bd"/>
</dbReference>
<dbReference type="PIRSF" id="PIRSF002825">
    <property type="entry name" value="CfbpA"/>
    <property type="match status" value="1"/>
</dbReference>
<dbReference type="SUPFAM" id="SSF53850">
    <property type="entry name" value="Periplasmic binding protein-like II"/>
    <property type="match status" value="1"/>
</dbReference>
<dbReference type="PROSITE" id="PS51257">
    <property type="entry name" value="PROKAR_LIPOPROTEIN"/>
    <property type="match status" value="1"/>
</dbReference>
<evidence type="ECO:0000256" key="2">
    <source>
        <dbReference type="PIRSR" id="PIRSR002825-1"/>
    </source>
</evidence>
<reference evidence="5" key="1">
    <citation type="submission" date="2020-10" db="EMBL/GenBank/DDBJ databases">
        <authorList>
            <person name="Gilroy R."/>
        </authorList>
    </citation>
    <scope>NUCLEOTIDE SEQUENCE</scope>
    <source>
        <strain evidence="5">ChiSxjej1B13-7041</strain>
    </source>
</reference>
<dbReference type="NCBIfam" id="TIGR03261">
    <property type="entry name" value="phnS2"/>
    <property type="match status" value="1"/>
</dbReference>
<dbReference type="EMBL" id="DVHU01000079">
    <property type="protein sequence ID" value="HIR93499.1"/>
    <property type="molecule type" value="Genomic_DNA"/>
</dbReference>
<dbReference type="AlphaFoldDB" id="A0A9D1EKY9"/>
<reference evidence="5" key="2">
    <citation type="journal article" date="2021" name="PeerJ">
        <title>Extensive microbial diversity within the chicken gut microbiome revealed by metagenomics and culture.</title>
        <authorList>
            <person name="Gilroy R."/>
            <person name="Ravi A."/>
            <person name="Getino M."/>
            <person name="Pursley I."/>
            <person name="Horton D.L."/>
            <person name="Alikhan N.F."/>
            <person name="Baker D."/>
            <person name="Gharbi K."/>
            <person name="Hall N."/>
            <person name="Watson M."/>
            <person name="Adriaenssens E.M."/>
            <person name="Foster-Nyarko E."/>
            <person name="Jarju S."/>
            <person name="Secka A."/>
            <person name="Antonio M."/>
            <person name="Oren A."/>
            <person name="Chaudhuri R.R."/>
            <person name="La Ragione R."/>
            <person name="Hildebrand F."/>
            <person name="Pallen M.J."/>
        </authorList>
    </citation>
    <scope>NUCLEOTIDE SEQUENCE</scope>
    <source>
        <strain evidence="5">ChiSxjej1B13-7041</strain>
    </source>
</reference>
<name>A0A9D1EKY9_9FIRM</name>
<dbReference type="GO" id="GO:0030976">
    <property type="term" value="F:thiamine pyrophosphate binding"/>
    <property type="evidence" value="ECO:0007669"/>
    <property type="project" value="TreeGrafter"/>
</dbReference>
<sequence>MKRKIAMALMAMLAAAALAGCGGEKEDTKENGSTAQAGDAAGTEEEDAGGQKATSGEITVYTALEDEQVSEYLAKFNETYPDITVNVVRESTGIITAKLIAEKDNPQADVIWGTAASSMMVLDDMDALEPYEPEGCDRILPEFKSDKEIPTWVGIDAWETAFVVNTQELEKLGMEADEIKTYEDLLDPRLQGQIVMSNPNSSGTGFLTVSAILQLKGKDSEAGWDYLDQLHENVAQYVHSGSKPAKMAASGECAVGISFGYAGISQRDKGAPVEVIFPEEGSGWDLEANALLKKDEINPAAYTFLDWAITDEAMDLYRVNYPIVTVENTGSYEGYDSNPLDQLIDNDFSWAAENRESILNQWMENYDSKSEAE</sequence>
<feature type="signal peptide" evidence="4">
    <location>
        <begin position="1"/>
        <end position="19"/>
    </location>
</feature>
<protein>
    <submittedName>
        <fullName evidence="5">2-aminoethylphosphonate ABC transporter substrate-binding protein</fullName>
    </submittedName>
</protein>
<dbReference type="Pfam" id="PF13343">
    <property type="entry name" value="SBP_bac_6"/>
    <property type="match status" value="1"/>
</dbReference>
<dbReference type="PANTHER" id="PTHR30006">
    <property type="entry name" value="THIAMINE-BINDING PERIPLASMIC PROTEIN-RELATED"/>
    <property type="match status" value="1"/>
</dbReference>
<gene>
    <name evidence="5" type="ORF">IAB98_08800</name>
</gene>
<dbReference type="InterPro" id="IPR017663">
    <property type="entry name" value="ABC_2-AEP-bd"/>
</dbReference>
<evidence type="ECO:0000256" key="3">
    <source>
        <dbReference type="SAM" id="MobiDB-lite"/>
    </source>
</evidence>
<dbReference type="GO" id="GO:0030288">
    <property type="term" value="C:outer membrane-bounded periplasmic space"/>
    <property type="evidence" value="ECO:0007669"/>
    <property type="project" value="TreeGrafter"/>
</dbReference>
<keyword evidence="1 4" id="KW-0732">Signal</keyword>
<proteinExistence type="predicted"/>
<dbReference type="GO" id="GO:0030975">
    <property type="term" value="F:thiamine binding"/>
    <property type="evidence" value="ECO:0007669"/>
    <property type="project" value="TreeGrafter"/>
</dbReference>
<accession>A0A9D1EKY9</accession>
<feature type="chain" id="PRO_5039344103" evidence="4">
    <location>
        <begin position="20"/>
        <end position="373"/>
    </location>
</feature>
<evidence type="ECO:0000256" key="1">
    <source>
        <dbReference type="ARBA" id="ARBA00022729"/>
    </source>
</evidence>
<dbReference type="GO" id="GO:0046872">
    <property type="term" value="F:metal ion binding"/>
    <property type="evidence" value="ECO:0007669"/>
    <property type="project" value="UniProtKB-KW"/>
</dbReference>
<feature type="region of interest" description="Disordered" evidence="3">
    <location>
        <begin position="23"/>
        <end position="54"/>
    </location>
</feature>
<keyword evidence="2" id="KW-0479">Metal-binding</keyword>
<dbReference type="PANTHER" id="PTHR30006:SF2">
    <property type="entry name" value="ABC TRANSPORTER SUBSTRATE-BINDING PROTEIN"/>
    <property type="match status" value="1"/>
</dbReference>
<organism evidence="5 6">
    <name type="scientific">Candidatus Egerieimonas intestinavium</name>
    <dbReference type="NCBI Taxonomy" id="2840777"/>
    <lineage>
        <taxon>Bacteria</taxon>
        <taxon>Bacillati</taxon>
        <taxon>Bacillota</taxon>
        <taxon>Clostridia</taxon>
        <taxon>Lachnospirales</taxon>
        <taxon>Lachnospiraceae</taxon>
        <taxon>Lachnospiraceae incertae sedis</taxon>
        <taxon>Candidatus Egerieimonas</taxon>
    </lineage>
</organism>
<dbReference type="CDD" id="cd13544">
    <property type="entry name" value="PBP2_Fbp_like_1"/>
    <property type="match status" value="1"/>
</dbReference>
<evidence type="ECO:0000313" key="6">
    <source>
        <dbReference type="Proteomes" id="UP000886841"/>
    </source>
</evidence>